<evidence type="ECO:0000256" key="1">
    <source>
        <dbReference type="SAM" id="MobiDB-lite"/>
    </source>
</evidence>
<sequence>MAAFDPIEFFGVGHGRYIAIVRHARKQSQGSISLSSVCPPANDALEQSAPDAHWATMIKSGDLNRVPMSPPVHSFVSIITPEDSVFGVTFDLLHAPPPASPTVSRDSSRASPSIEECPLHRYLGSEERYERLALTFCADIRAEDEPSTPNIPKSSSPAGYPLEDKKPGSAGCQSTNSASPLHRYLTDALQAHERLALSLDLQDQAGQQPNTKASDQGEPKTDSSISLTPSDGSGAREKNDSILDMSMEELLAKVYRRERERVLARPRSFNVPRKRVRDSMPPGHRNKTFRRR</sequence>
<feature type="compositionally biased region" description="Polar residues" evidence="1">
    <location>
        <begin position="205"/>
        <end position="214"/>
    </location>
</feature>
<name>A0AAN7C2T1_9PEZI</name>
<reference evidence="2" key="2">
    <citation type="submission" date="2023-05" db="EMBL/GenBank/DDBJ databases">
        <authorList>
            <consortium name="Lawrence Berkeley National Laboratory"/>
            <person name="Steindorff A."/>
            <person name="Hensen N."/>
            <person name="Bonometti L."/>
            <person name="Westerberg I."/>
            <person name="Brannstrom I.O."/>
            <person name="Guillou S."/>
            <person name="Cros-Aarteil S."/>
            <person name="Calhoun S."/>
            <person name="Haridas S."/>
            <person name="Kuo A."/>
            <person name="Mondo S."/>
            <person name="Pangilinan J."/>
            <person name="Riley R."/>
            <person name="Labutti K."/>
            <person name="Andreopoulos B."/>
            <person name="Lipzen A."/>
            <person name="Chen C."/>
            <person name="Yanf M."/>
            <person name="Daum C."/>
            <person name="Ng V."/>
            <person name="Clum A."/>
            <person name="Ohm R."/>
            <person name="Martin F."/>
            <person name="Silar P."/>
            <person name="Natvig D."/>
            <person name="Lalanne C."/>
            <person name="Gautier V."/>
            <person name="Ament-Velasquez S.L."/>
            <person name="Kruys A."/>
            <person name="Hutchinson M.I."/>
            <person name="Powell A.J."/>
            <person name="Barry K."/>
            <person name="Miller A.N."/>
            <person name="Grigoriev I.V."/>
            <person name="Debuchy R."/>
            <person name="Gladieux P."/>
            <person name="Thoren M.H."/>
            <person name="Johannesson H."/>
        </authorList>
    </citation>
    <scope>NUCLEOTIDE SEQUENCE</scope>
    <source>
        <strain evidence="2">CBS 532.94</strain>
    </source>
</reference>
<evidence type="ECO:0000313" key="3">
    <source>
        <dbReference type="Proteomes" id="UP001303760"/>
    </source>
</evidence>
<comment type="caution">
    <text evidence="2">The sequence shown here is derived from an EMBL/GenBank/DDBJ whole genome shotgun (WGS) entry which is preliminary data.</text>
</comment>
<dbReference type="Proteomes" id="UP001303760">
    <property type="component" value="Unassembled WGS sequence"/>
</dbReference>
<feature type="region of interest" description="Disordered" evidence="1">
    <location>
        <begin position="205"/>
        <end position="243"/>
    </location>
</feature>
<gene>
    <name evidence="2" type="ORF">C8A03DRAFT_18754</name>
</gene>
<dbReference type="EMBL" id="MU860386">
    <property type="protein sequence ID" value="KAK4234321.1"/>
    <property type="molecule type" value="Genomic_DNA"/>
</dbReference>
<feature type="region of interest" description="Disordered" evidence="1">
    <location>
        <begin position="143"/>
        <end position="178"/>
    </location>
</feature>
<evidence type="ECO:0000313" key="2">
    <source>
        <dbReference type="EMBL" id="KAK4234321.1"/>
    </source>
</evidence>
<organism evidence="2 3">
    <name type="scientific">Achaetomium macrosporum</name>
    <dbReference type="NCBI Taxonomy" id="79813"/>
    <lineage>
        <taxon>Eukaryota</taxon>
        <taxon>Fungi</taxon>
        <taxon>Dikarya</taxon>
        <taxon>Ascomycota</taxon>
        <taxon>Pezizomycotina</taxon>
        <taxon>Sordariomycetes</taxon>
        <taxon>Sordariomycetidae</taxon>
        <taxon>Sordariales</taxon>
        <taxon>Chaetomiaceae</taxon>
        <taxon>Achaetomium</taxon>
    </lineage>
</organism>
<proteinExistence type="predicted"/>
<reference evidence="2" key="1">
    <citation type="journal article" date="2023" name="Mol. Phylogenet. Evol.">
        <title>Genome-scale phylogeny and comparative genomics of the fungal order Sordariales.</title>
        <authorList>
            <person name="Hensen N."/>
            <person name="Bonometti L."/>
            <person name="Westerberg I."/>
            <person name="Brannstrom I.O."/>
            <person name="Guillou S."/>
            <person name="Cros-Aarteil S."/>
            <person name="Calhoun S."/>
            <person name="Haridas S."/>
            <person name="Kuo A."/>
            <person name="Mondo S."/>
            <person name="Pangilinan J."/>
            <person name="Riley R."/>
            <person name="LaButti K."/>
            <person name="Andreopoulos B."/>
            <person name="Lipzen A."/>
            <person name="Chen C."/>
            <person name="Yan M."/>
            <person name="Daum C."/>
            <person name="Ng V."/>
            <person name="Clum A."/>
            <person name="Steindorff A."/>
            <person name="Ohm R.A."/>
            <person name="Martin F."/>
            <person name="Silar P."/>
            <person name="Natvig D.O."/>
            <person name="Lalanne C."/>
            <person name="Gautier V."/>
            <person name="Ament-Velasquez S.L."/>
            <person name="Kruys A."/>
            <person name="Hutchinson M.I."/>
            <person name="Powell A.J."/>
            <person name="Barry K."/>
            <person name="Miller A.N."/>
            <person name="Grigoriev I.V."/>
            <person name="Debuchy R."/>
            <person name="Gladieux P."/>
            <person name="Hiltunen Thoren M."/>
            <person name="Johannesson H."/>
        </authorList>
    </citation>
    <scope>NUCLEOTIDE SEQUENCE</scope>
    <source>
        <strain evidence="2">CBS 532.94</strain>
    </source>
</reference>
<protein>
    <submittedName>
        <fullName evidence="2">Uncharacterized protein</fullName>
    </submittedName>
</protein>
<accession>A0AAN7C2T1</accession>
<keyword evidence="3" id="KW-1185">Reference proteome</keyword>
<feature type="compositionally biased region" description="Polar residues" evidence="1">
    <location>
        <begin position="222"/>
        <end position="231"/>
    </location>
</feature>
<dbReference type="AlphaFoldDB" id="A0AAN7C2T1"/>
<feature type="region of interest" description="Disordered" evidence="1">
    <location>
        <begin position="256"/>
        <end position="292"/>
    </location>
</feature>
<feature type="compositionally biased region" description="Polar residues" evidence="1">
    <location>
        <begin position="147"/>
        <end position="157"/>
    </location>
</feature>